<evidence type="ECO:0000256" key="2">
    <source>
        <dbReference type="ARBA" id="ARBA00022643"/>
    </source>
</evidence>
<dbReference type="PANTHER" id="PTHR43278:SF2">
    <property type="entry name" value="IRON-SULFUR FLAVOPROTEIN"/>
    <property type="match status" value="1"/>
</dbReference>
<dbReference type="RefSeq" id="WP_304542485.1">
    <property type="nucleotide sequence ID" value="NZ_JARPTC010000012.1"/>
</dbReference>
<name>A0AAW7ZDD4_9FIRM</name>
<evidence type="ECO:0000313" key="5">
    <source>
        <dbReference type="Proteomes" id="UP001172911"/>
    </source>
</evidence>
<dbReference type="Gene3D" id="3.40.50.360">
    <property type="match status" value="1"/>
</dbReference>
<comment type="caution">
    <text evidence="4">The sequence shown here is derived from an EMBL/GenBank/DDBJ whole genome shotgun (WGS) entry which is preliminary data.</text>
</comment>
<evidence type="ECO:0000256" key="1">
    <source>
        <dbReference type="ARBA" id="ARBA00022630"/>
    </source>
</evidence>
<organism evidence="4 5">
    <name type="scientific">Desulforamulus aquiferis</name>
    <dbReference type="NCBI Taxonomy" id="1397668"/>
    <lineage>
        <taxon>Bacteria</taxon>
        <taxon>Bacillati</taxon>
        <taxon>Bacillota</taxon>
        <taxon>Clostridia</taxon>
        <taxon>Eubacteriales</taxon>
        <taxon>Peptococcaceae</taxon>
        <taxon>Desulforamulus</taxon>
    </lineage>
</organism>
<protein>
    <submittedName>
        <fullName evidence="4">Flavodoxin family protein</fullName>
    </submittedName>
</protein>
<dbReference type="Pfam" id="PF03358">
    <property type="entry name" value="FMN_red"/>
    <property type="match status" value="1"/>
</dbReference>
<accession>A0AAW7ZDD4</accession>
<evidence type="ECO:0000313" key="4">
    <source>
        <dbReference type="EMBL" id="MDO7787342.1"/>
    </source>
</evidence>
<sequence length="216" mass="24381">MKILGVNGSPRKQGNTAVLLHKALEGAASQGAETELIHLYDYNYKGCISCFACKTKDGISYGRCAVKDDLRSILNKVEGVDAILLGSPIYFSSVTGEMRSFMERLLFPYLAYTNPPQSLFNKKINIGFIYTMNIPEDKAKEMDYEQKVSQHEMAFKMLFGGNLESLYSFDTYQFKDYSKVVAELFDPEQKAKRREEIFPEDCNRAVELGARLAASN</sequence>
<evidence type="ECO:0000259" key="3">
    <source>
        <dbReference type="Pfam" id="PF03358"/>
    </source>
</evidence>
<reference evidence="4" key="2">
    <citation type="submission" date="2023-03" db="EMBL/GenBank/DDBJ databases">
        <authorList>
            <person name="Zhang Z."/>
        </authorList>
    </citation>
    <scope>NUCLEOTIDE SEQUENCE</scope>
    <source>
        <strain evidence="4">DSA</strain>
    </source>
</reference>
<gene>
    <name evidence="4" type="ORF">P6N53_08940</name>
</gene>
<reference evidence="4" key="1">
    <citation type="journal article" date="2023" name="J. Hazard. Mater.">
        <title>Anaerobic biodegradation of pyrene and benzo[a]pyrene by a new sulfate-reducing Desulforamulus aquiferis strain DSA.</title>
        <authorList>
            <person name="Zhang Z."/>
            <person name="Sun J."/>
            <person name="Gong X."/>
            <person name="Wang C."/>
            <person name="Wang H."/>
        </authorList>
    </citation>
    <scope>NUCLEOTIDE SEQUENCE</scope>
    <source>
        <strain evidence="4">DSA</strain>
    </source>
</reference>
<keyword evidence="2" id="KW-0288">FMN</keyword>
<keyword evidence="1" id="KW-0285">Flavoprotein</keyword>
<dbReference type="InterPro" id="IPR051796">
    <property type="entry name" value="ISF_SsuE-like"/>
</dbReference>
<dbReference type="AlphaFoldDB" id="A0AAW7ZDD4"/>
<dbReference type="InterPro" id="IPR005025">
    <property type="entry name" value="FMN_Rdtase-like_dom"/>
</dbReference>
<dbReference type="GO" id="GO:0016491">
    <property type="term" value="F:oxidoreductase activity"/>
    <property type="evidence" value="ECO:0007669"/>
    <property type="project" value="InterPro"/>
</dbReference>
<proteinExistence type="predicted"/>
<feature type="domain" description="NADPH-dependent FMN reductase-like" evidence="3">
    <location>
        <begin position="1"/>
        <end position="122"/>
    </location>
</feature>
<dbReference type="EMBL" id="JARPTC010000012">
    <property type="protein sequence ID" value="MDO7787342.1"/>
    <property type="molecule type" value="Genomic_DNA"/>
</dbReference>
<dbReference type="InterPro" id="IPR029039">
    <property type="entry name" value="Flavoprotein-like_sf"/>
</dbReference>
<dbReference type="SUPFAM" id="SSF52218">
    <property type="entry name" value="Flavoproteins"/>
    <property type="match status" value="1"/>
</dbReference>
<dbReference type="Proteomes" id="UP001172911">
    <property type="component" value="Unassembled WGS sequence"/>
</dbReference>
<keyword evidence="5" id="KW-1185">Reference proteome</keyword>
<dbReference type="PANTHER" id="PTHR43278">
    <property type="entry name" value="NAD(P)H-DEPENDENT FMN-CONTAINING OXIDOREDUCTASE YWQN-RELATED"/>
    <property type="match status" value="1"/>
</dbReference>